<reference evidence="1 2" key="1">
    <citation type="journal article" date="2018" name="IMA Fungus">
        <title>IMA Genome-F 9: Draft genome sequence of Annulohypoxylon stygium, Aspergillus mulundensis, Berkeleyomyces basicola (syn. Thielaviopsis basicola), Ceratocystis smalleyi, two Cercospora beticola strains, Coleophoma cylindrospora, Fusarium fracticaudum, Phialophora cf. hyalina, and Morchella septimelata.</title>
        <authorList>
            <person name="Wingfield B.D."/>
            <person name="Bills G.F."/>
            <person name="Dong Y."/>
            <person name="Huang W."/>
            <person name="Nel W.J."/>
            <person name="Swalarsk-Parry B.S."/>
            <person name="Vaghefi N."/>
            <person name="Wilken P.M."/>
            <person name="An Z."/>
            <person name="de Beer Z.W."/>
            <person name="De Vos L."/>
            <person name="Chen L."/>
            <person name="Duong T.A."/>
            <person name="Gao Y."/>
            <person name="Hammerbacher A."/>
            <person name="Kikkert J.R."/>
            <person name="Li Y."/>
            <person name="Li H."/>
            <person name="Li K."/>
            <person name="Li Q."/>
            <person name="Liu X."/>
            <person name="Ma X."/>
            <person name="Naidoo K."/>
            <person name="Pethybridge S.J."/>
            <person name="Sun J."/>
            <person name="Steenkamp E.T."/>
            <person name="van der Nest M.A."/>
            <person name="van Wyk S."/>
            <person name="Wingfield M.J."/>
            <person name="Xiong C."/>
            <person name="Yue Q."/>
            <person name="Zhang X."/>
        </authorList>
    </citation>
    <scope>NUCLEOTIDE SEQUENCE [LARGE SCALE GENOMIC DNA]</scope>
    <source>
        <strain evidence="1 2">BP6252</strain>
    </source>
</reference>
<dbReference type="EMBL" id="PDLM01000001">
    <property type="protein sequence ID" value="RDW88406.1"/>
    <property type="molecule type" value="Genomic_DNA"/>
</dbReference>
<evidence type="ECO:0000313" key="1">
    <source>
        <dbReference type="EMBL" id="RDW88406.1"/>
    </source>
</evidence>
<dbReference type="Proteomes" id="UP000256645">
    <property type="component" value="Unassembled WGS sequence"/>
</dbReference>
<keyword evidence="2" id="KW-1185">Reference proteome</keyword>
<protein>
    <submittedName>
        <fullName evidence="1">Uncharacterized protein</fullName>
    </submittedName>
</protein>
<sequence>MRLLRAPAAPLPAPYSLPLPLPFSLRSNQTSQCQSTDAAESPYGAPAPDIHSFHAVEEGAAIVVSGLLSPVSCLPHRVPCTVYEYAPPGNLPNAWRRRPRLASTTYPFNPLPPRPSWLPLVVTMEQPPTEPDTTTTA</sequence>
<gene>
    <name evidence="1" type="ORF">BP6252_00438</name>
</gene>
<proteinExistence type="predicted"/>
<name>A0A3D8SQ16_9HELO</name>
<dbReference type="AlphaFoldDB" id="A0A3D8SQ16"/>
<organism evidence="1 2">
    <name type="scientific">Coleophoma cylindrospora</name>
    <dbReference type="NCBI Taxonomy" id="1849047"/>
    <lineage>
        <taxon>Eukaryota</taxon>
        <taxon>Fungi</taxon>
        <taxon>Dikarya</taxon>
        <taxon>Ascomycota</taxon>
        <taxon>Pezizomycotina</taxon>
        <taxon>Leotiomycetes</taxon>
        <taxon>Helotiales</taxon>
        <taxon>Dermateaceae</taxon>
        <taxon>Coleophoma</taxon>
    </lineage>
</organism>
<comment type="caution">
    <text evidence="1">The sequence shown here is derived from an EMBL/GenBank/DDBJ whole genome shotgun (WGS) entry which is preliminary data.</text>
</comment>
<accession>A0A3D8SQ16</accession>
<evidence type="ECO:0000313" key="2">
    <source>
        <dbReference type="Proteomes" id="UP000256645"/>
    </source>
</evidence>